<accession>A0A811UME1</accession>
<comment type="caution">
    <text evidence="1">The sequence shown here is derived from an EMBL/GenBank/DDBJ whole genome shotgun (WGS) entry which is preliminary data.</text>
</comment>
<dbReference type="EMBL" id="CAJHJT010000012">
    <property type="protein sequence ID" value="CAD6999911.1"/>
    <property type="molecule type" value="Genomic_DNA"/>
</dbReference>
<reference evidence="1" key="1">
    <citation type="submission" date="2020-11" db="EMBL/GenBank/DDBJ databases">
        <authorList>
            <person name="Whitehead M."/>
        </authorList>
    </citation>
    <scope>NUCLEOTIDE SEQUENCE</scope>
    <source>
        <strain evidence="1">EGII</strain>
    </source>
</reference>
<sequence>MKRHMADDNRQKRKEKQKFLSKKLMENLQKCNTTNLCKARGVQFCRRSKSGRRLRGCSRSSCLQISLPFRLRMSHNMQPGNQVSPQTTTPLTYSTTSVRVENACVRDKFHVMLVPVCPYMHGIKNFELVQKQTVTPMDQKISRQFHLTCLQSVRSKLGFLLHDVWFRQDGDTCHTARVTKGSLIG</sequence>
<evidence type="ECO:0000313" key="2">
    <source>
        <dbReference type="Proteomes" id="UP000606786"/>
    </source>
</evidence>
<name>A0A811UME1_CERCA</name>
<keyword evidence="2" id="KW-1185">Reference proteome</keyword>
<organism evidence="1 2">
    <name type="scientific">Ceratitis capitata</name>
    <name type="common">Mediterranean fruit fly</name>
    <name type="synonym">Tephritis capitata</name>
    <dbReference type="NCBI Taxonomy" id="7213"/>
    <lineage>
        <taxon>Eukaryota</taxon>
        <taxon>Metazoa</taxon>
        <taxon>Ecdysozoa</taxon>
        <taxon>Arthropoda</taxon>
        <taxon>Hexapoda</taxon>
        <taxon>Insecta</taxon>
        <taxon>Pterygota</taxon>
        <taxon>Neoptera</taxon>
        <taxon>Endopterygota</taxon>
        <taxon>Diptera</taxon>
        <taxon>Brachycera</taxon>
        <taxon>Muscomorpha</taxon>
        <taxon>Tephritoidea</taxon>
        <taxon>Tephritidae</taxon>
        <taxon>Ceratitis</taxon>
        <taxon>Ceratitis</taxon>
    </lineage>
</organism>
<gene>
    <name evidence="1" type="ORF">CCAP1982_LOCUS8421</name>
</gene>
<dbReference type="Proteomes" id="UP000606786">
    <property type="component" value="Unassembled WGS sequence"/>
</dbReference>
<feature type="non-terminal residue" evidence="1">
    <location>
        <position position="185"/>
    </location>
</feature>
<proteinExistence type="predicted"/>
<evidence type="ECO:0000313" key="1">
    <source>
        <dbReference type="EMBL" id="CAD6999911.1"/>
    </source>
</evidence>
<protein>
    <submittedName>
        <fullName evidence="1">(Mediterranean fruit fly) hypothetical protein</fullName>
    </submittedName>
</protein>
<dbReference type="AlphaFoldDB" id="A0A811UME1"/>